<dbReference type="Proteomes" id="UP000694388">
    <property type="component" value="Unplaced"/>
</dbReference>
<dbReference type="AlphaFoldDB" id="A0A8C4NEB7"/>
<proteinExistence type="predicted"/>
<dbReference type="OMA" id="CEKFALA"/>
<accession>A0A8C4NEB7</accession>
<reference evidence="2" key="1">
    <citation type="submission" date="2025-08" db="UniProtKB">
        <authorList>
            <consortium name="Ensembl"/>
        </authorList>
    </citation>
    <scope>IDENTIFICATION</scope>
</reference>
<dbReference type="PANTHER" id="PTHR45913:SF5">
    <property type="entry name" value="GENERAL TRANSCRIPTION FACTOR II-I REPEAT DOMAIN-CONTAINING PROTEIN 2A-LIKE PROTEIN"/>
    <property type="match status" value="1"/>
</dbReference>
<dbReference type="Pfam" id="PF18658">
    <property type="entry name" value="zf-C2H2_12"/>
    <property type="match status" value="1"/>
</dbReference>
<feature type="domain" description="SPIN-DOC-like zinc-finger" evidence="1">
    <location>
        <begin position="23"/>
        <end position="74"/>
    </location>
</feature>
<dbReference type="InterPro" id="IPR040647">
    <property type="entry name" value="SPIN-DOC_Znf-C2H2"/>
</dbReference>
<sequence>MKRKCTLTMKKRKLLDENRSFKKEWEAFFFVERKGKALCIICHETVAVMKVCNVKRHFTSVHPKQAALPDDKKKAEFGHLSAQLEKQSALMKRSISSTQAAAQSNTRASYHVAHLVATNLKPFTEGEFLKECMMAVVEDVCPDKSREFAAISLSARSLTRHIEEMAADVRGTLKDMCQSTRFFSIALDELTDIKDMAQLAIFFCGGRDDFVIFEEFIRFIPLSGTTTGANVCKPVTDWLKEADLDLSRMCGITTDGAPAMVRDKKGFAALLVKYLHSLEHQQDVKRFHCLVHQEALCAKSVTITEVMTVVVRAVRWLSRGKMLERVFSLRDQLASFLREKGNPVLQFEDPAWVCDIGFLVDITRHLNELNIHLQGKDVLVPDLLAFVKAFECKLRLWEHQLNQNKFTHFARLAELRPTPAACHRYAAALSELRGEFERCFKDVRACEKEFKPFSAPFDVDSVDVVDDLQLELIELQCSESHRAKFALLSPMKFWHSLSASRAFPALVREAMRIPSLFGSTYSCKRLFSRMKLTKNKTRAQLTNAHLQDVLLLASSSIKPDIDSLSASKNHQPSH</sequence>
<reference evidence="2" key="2">
    <citation type="submission" date="2025-09" db="UniProtKB">
        <authorList>
            <consortium name="Ensembl"/>
        </authorList>
    </citation>
    <scope>IDENTIFICATION</scope>
</reference>
<dbReference type="InterPro" id="IPR012337">
    <property type="entry name" value="RNaseH-like_sf"/>
</dbReference>
<dbReference type="Ensembl" id="ENSEBUT00000002044.1">
    <property type="protein sequence ID" value="ENSEBUP00000001710.1"/>
    <property type="gene ID" value="ENSEBUG00000001396.1"/>
</dbReference>
<keyword evidence="3" id="KW-1185">Reference proteome</keyword>
<organism evidence="2 3">
    <name type="scientific">Eptatretus burgeri</name>
    <name type="common">Inshore hagfish</name>
    <dbReference type="NCBI Taxonomy" id="7764"/>
    <lineage>
        <taxon>Eukaryota</taxon>
        <taxon>Metazoa</taxon>
        <taxon>Chordata</taxon>
        <taxon>Craniata</taxon>
        <taxon>Vertebrata</taxon>
        <taxon>Cyclostomata</taxon>
        <taxon>Myxini</taxon>
        <taxon>Myxiniformes</taxon>
        <taxon>Myxinidae</taxon>
        <taxon>Eptatretinae</taxon>
        <taxon>Eptatretus</taxon>
    </lineage>
</organism>
<evidence type="ECO:0000259" key="1">
    <source>
        <dbReference type="Pfam" id="PF18658"/>
    </source>
</evidence>
<dbReference type="SUPFAM" id="SSF53098">
    <property type="entry name" value="Ribonuclease H-like"/>
    <property type="match status" value="1"/>
</dbReference>
<protein>
    <recommendedName>
        <fullName evidence="1">SPIN-DOC-like zinc-finger domain-containing protein</fullName>
    </recommendedName>
</protein>
<dbReference type="GeneTree" id="ENSGT00950000182812"/>
<evidence type="ECO:0000313" key="2">
    <source>
        <dbReference type="Ensembl" id="ENSEBUP00000001710.1"/>
    </source>
</evidence>
<dbReference type="PANTHER" id="PTHR45913">
    <property type="entry name" value="EPM2A-INTERACTING PROTEIN 1"/>
    <property type="match status" value="1"/>
</dbReference>
<evidence type="ECO:0000313" key="3">
    <source>
        <dbReference type="Proteomes" id="UP000694388"/>
    </source>
</evidence>
<name>A0A8C4NEB7_EPTBU</name>